<dbReference type="OrthoDB" id="6484623at2759"/>
<sequence length="353" mass="40093">MSSTDGFTSFLLSMGSLENEARNDPQGTLFKVLHFCEGLKKSVIGLESTVVELRKENALLRAQVDRLNTDLVERVETAVARKTCTLQDRLTAIEQDASAAASRLKETVTIKEVSESILSSQKELRSSMELAVADRLAEFPTKTAVMMIRTDVEDLEKRFGQVAERLREWSIYRKLQRATEMGICADDSDETVPADPRNPFSLLHLLHPSKSRPLFWPISRFSTFMRLAKENPYRRLYSQPFGIEKDGTVRCVLRTVVVLLPKSEGDVIQFALEVLFATKYKRKFDFCFQVLGGKPIVKTFSSTEAVVPRYWFPQNELQPSGLITFAFGVDETQLRRDELLVDDKLIIQVGLRD</sequence>
<evidence type="ECO:0008006" key="3">
    <source>
        <dbReference type="Google" id="ProtNLM"/>
    </source>
</evidence>
<organism evidence="1 2">
    <name type="scientific">Varroa destructor</name>
    <name type="common">Honeybee mite</name>
    <dbReference type="NCBI Taxonomy" id="109461"/>
    <lineage>
        <taxon>Eukaryota</taxon>
        <taxon>Metazoa</taxon>
        <taxon>Ecdysozoa</taxon>
        <taxon>Arthropoda</taxon>
        <taxon>Chelicerata</taxon>
        <taxon>Arachnida</taxon>
        <taxon>Acari</taxon>
        <taxon>Parasitiformes</taxon>
        <taxon>Mesostigmata</taxon>
        <taxon>Gamasina</taxon>
        <taxon>Dermanyssoidea</taxon>
        <taxon>Varroidae</taxon>
        <taxon>Varroa</taxon>
    </lineage>
</organism>
<dbReference type="AlphaFoldDB" id="A0A7M7JE34"/>
<evidence type="ECO:0000313" key="1">
    <source>
        <dbReference type="EnsemblMetazoa" id="XP_022650488"/>
    </source>
</evidence>
<evidence type="ECO:0000313" key="2">
    <source>
        <dbReference type="Proteomes" id="UP000594260"/>
    </source>
</evidence>
<proteinExistence type="predicted"/>
<dbReference type="InParanoid" id="A0A7M7JE34"/>
<dbReference type="KEGG" id="vde:111245859"/>
<name>A0A7M7JE34_VARDE</name>
<dbReference type="EnsemblMetazoa" id="XM_022794753">
    <property type="protein sequence ID" value="XP_022650488"/>
    <property type="gene ID" value="LOC111245859"/>
</dbReference>
<keyword evidence="2" id="KW-1185">Reference proteome</keyword>
<reference evidence="1" key="1">
    <citation type="submission" date="2021-01" db="UniProtKB">
        <authorList>
            <consortium name="EnsemblMetazoa"/>
        </authorList>
    </citation>
    <scope>IDENTIFICATION</scope>
</reference>
<dbReference type="RefSeq" id="XP_022650488.1">
    <property type="nucleotide sequence ID" value="XM_022794753.1"/>
</dbReference>
<dbReference type="Proteomes" id="UP000594260">
    <property type="component" value="Unplaced"/>
</dbReference>
<accession>A0A7M7JE34</accession>
<dbReference type="GeneID" id="111245859"/>
<protein>
    <recommendedName>
        <fullName evidence="3">MATH domain-containing protein</fullName>
    </recommendedName>
</protein>